<keyword evidence="8" id="KW-1185">Reference proteome</keyword>
<dbReference type="HOGENOM" id="CLU_049382_4_1_4"/>
<keyword evidence="5 6" id="KW-0949">S-adenosyl-L-methionine</keyword>
<evidence type="ECO:0000256" key="1">
    <source>
        <dbReference type="ARBA" id="ARBA00009741"/>
    </source>
</evidence>
<organism evidence="7 8">
    <name type="scientific">Kingella denitrificans ATCC 33394</name>
    <dbReference type="NCBI Taxonomy" id="888741"/>
    <lineage>
        <taxon>Bacteria</taxon>
        <taxon>Pseudomonadati</taxon>
        <taxon>Pseudomonadota</taxon>
        <taxon>Betaproteobacteria</taxon>
        <taxon>Neisseriales</taxon>
        <taxon>Neisseriaceae</taxon>
        <taxon>Kingella</taxon>
    </lineage>
</organism>
<keyword evidence="7" id="KW-0689">Ribosomal protein</keyword>
<dbReference type="PANTHER" id="PTHR43648">
    <property type="entry name" value="ELECTRON TRANSFER FLAVOPROTEIN BETA SUBUNIT LYSINE METHYLTRANSFERASE"/>
    <property type="match status" value="1"/>
</dbReference>
<dbReference type="CDD" id="cd02440">
    <property type="entry name" value="AdoMet_MTases"/>
    <property type="match status" value="1"/>
</dbReference>
<dbReference type="InterPro" id="IPR029063">
    <property type="entry name" value="SAM-dependent_MTases_sf"/>
</dbReference>
<keyword evidence="2 6" id="KW-0963">Cytoplasm</keyword>
<feature type="binding site" evidence="6">
    <location>
        <position position="246"/>
    </location>
    <ligand>
        <name>S-adenosyl-L-methionine</name>
        <dbReference type="ChEBI" id="CHEBI:59789"/>
    </ligand>
</feature>
<dbReference type="PIRSF" id="PIRSF000401">
    <property type="entry name" value="RPL11_MTase"/>
    <property type="match status" value="1"/>
</dbReference>
<dbReference type="Pfam" id="PF06325">
    <property type="entry name" value="PrmA"/>
    <property type="match status" value="1"/>
</dbReference>
<keyword evidence="7" id="KW-0687">Ribonucleoprotein</keyword>
<dbReference type="InterPro" id="IPR050078">
    <property type="entry name" value="Ribosomal_L11_MeTrfase_PrmA"/>
</dbReference>
<comment type="function">
    <text evidence="6">Methylates ribosomal protein L11.</text>
</comment>
<reference evidence="7 8" key="1">
    <citation type="submission" date="2011-01" db="EMBL/GenBank/DDBJ databases">
        <authorList>
            <person name="Muzny D."/>
            <person name="Qin X."/>
            <person name="Deng J."/>
            <person name="Jiang H."/>
            <person name="Liu Y."/>
            <person name="Qu J."/>
            <person name="Song X.-Z."/>
            <person name="Zhang L."/>
            <person name="Thornton R."/>
            <person name="Coyle M."/>
            <person name="Francisco L."/>
            <person name="Jackson L."/>
            <person name="Javaid M."/>
            <person name="Korchina V."/>
            <person name="Kovar C."/>
            <person name="Mata R."/>
            <person name="Mathew T."/>
            <person name="Ngo R."/>
            <person name="Nguyen L."/>
            <person name="Nguyen N."/>
            <person name="Okwuonu G."/>
            <person name="Ongeri F."/>
            <person name="Pham C."/>
            <person name="Simmons D."/>
            <person name="Wilczek-Boney K."/>
            <person name="Hale W."/>
            <person name="Jakkamsetti A."/>
            <person name="Pham P."/>
            <person name="Ruth R."/>
            <person name="San Lucas F."/>
            <person name="Warren J."/>
            <person name="Zhang J."/>
            <person name="Zhao Z."/>
            <person name="Zhou C."/>
            <person name="Zhu D."/>
            <person name="Lee S."/>
            <person name="Bess C."/>
            <person name="Blankenburg K."/>
            <person name="Forbes L."/>
            <person name="Fu Q."/>
            <person name="Gubbala S."/>
            <person name="Hirani K."/>
            <person name="Jayaseelan J.C."/>
            <person name="Lara F."/>
            <person name="Munidasa M."/>
            <person name="Palculict T."/>
            <person name="Patil S."/>
            <person name="Pu L.-L."/>
            <person name="Saada N."/>
            <person name="Tang L."/>
            <person name="Weissenberger G."/>
            <person name="Zhu Y."/>
            <person name="Hemphill L."/>
            <person name="Shang Y."/>
            <person name="Youmans B."/>
            <person name="Ayvaz T."/>
            <person name="Ross M."/>
            <person name="Santibanez J."/>
            <person name="Aqrawi P."/>
            <person name="Gross S."/>
            <person name="Joshi V."/>
            <person name="Fowler G."/>
            <person name="Nazareth L."/>
            <person name="Reid J."/>
            <person name="Worley K."/>
            <person name="Petrosino J."/>
            <person name="Highlander S."/>
            <person name="Gibbs R."/>
        </authorList>
    </citation>
    <scope>NUCLEOTIDE SEQUENCE [LARGE SCALE GENOMIC DNA]</scope>
    <source>
        <strain evidence="7 8">ATCC 33394</strain>
    </source>
</reference>
<evidence type="ECO:0000256" key="6">
    <source>
        <dbReference type="HAMAP-Rule" id="MF_00735"/>
    </source>
</evidence>
<dbReference type="Gene3D" id="3.40.50.150">
    <property type="entry name" value="Vaccinia Virus protein VP39"/>
    <property type="match status" value="1"/>
</dbReference>
<evidence type="ECO:0000313" key="7">
    <source>
        <dbReference type="EMBL" id="EGC17490.1"/>
    </source>
</evidence>
<dbReference type="GO" id="GO:0032259">
    <property type="term" value="P:methylation"/>
    <property type="evidence" value="ECO:0007669"/>
    <property type="project" value="UniProtKB-KW"/>
</dbReference>
<comment type="catalytic activity">
    <reaction evidence="6">
        <text>L-lysyl-[protein] + 3 S-adenosyl-L-methionine = N(6),N(6),N(6)-trimethyl-L-lysyl-[protein] + 3 S-adenosyl-L-homocysteine + 3 H(+)</text>
        <dbReference type="Rhea" id="RHEA:54192"/>
        <dbReference type="Rhea" id="RHEA-COMP:9752"/>
        <dbReference type="Rhea" id="RHEA-COMP:13826"/>
        <dbReference type="ChEBI" id="CHEBI:15378"/>
        <dbReference type="ChEBI" id="CHEBI:29969"/>
        <dbReference type="ChEBI" id="CHEBI:57856"/>
        <dbReference type="ChEBI" id="CHEBI:59789"/>
        <dbReference type="ChEBI" id="CHEBI:61961"/>
    </reaction>
</comment>
<dbReference type="PANTHER" id="PTHR43648:SF1">
    <property type="entry name" value="ELECTRON TRANSFER FLAVOPROTEIN BETA SUBUNIT LYSINE METHYLTRANSFERASE"/>
    <property type="match status" value="1"/>
</dbReference>
<dbReference type="EC" id="2.1.1.-" evidence="6"/>
<sequence>MLECGGLNSLPNTIMSYQQANIPLPESLAEAYSDALMEHGALSSAIEDAFAGTDDEQPIFGEPDMPLHQVWQQSRIIALFDDKADVQAALEAAAKATGIAMPEYTVEILAEQDWVRLTQSQFDPIQISERLWITPTWHEAPDETAINLRLDPGLAFGTGSHPTTHLCLQWLDRNLQRGESVLDYGCGSGILTIAALKLGAGSGTGVDIDPQAIKSSCDNAAQNEVQAAFYLPEQLPAGQYDVVVANILANPLRMLGEMLAGRTKTGGRIVLSGILAEQVEEMSAIYAQWFELSPVQLEQGWACLSGVRKAV</sequence>
<dbReference type="NCBIfam" id="TIGR00406">
    <property type="entry name" value="prmA"/>
    <property type="match status" value="1"/>
</dbReference>
<evidence type="ECO:0000313" key="8">
    <source>
        <dbReference type="Proteomes" id="UP000004088"/>
    </source>
</evidence>
<dbReference type="GO" id="GO:0005829">
    <property type="term" value="C:cytosol"/>
    <property type="evidence" value="ECO:0007669"/>
    <property type="project" value="TreeGrafter"/>
</dbReference>
<feature type="binding site" evidence="6">
    <location>
        <position position="207"/>
    </location>
    <ligand>
        <name>S-adenosyl-L-methionine</name>
        <dbReference type="ChEBI" id="CHEBI:59789"/>
    </ligand>
</feature>
<feature type="binding site" evidence="6">
    <location>
        <position position="185"/>
    </location>
    <ligand>
        <name>S-adenosyl-L-methionine</name>
        <dbReference type="ChEBI" id="CHEBI:59789"/>
    </ligand>
</feature>
<dbReference type="AlphaFoldDB" id="F0EY82"/>
<evidence type="ECO:0000256" key="5">
    <source>
        <dbReference type="ARBA" id="ARBA00022691"/>
    </source>
</evidence>
<proteinExistence type="inferred from homology"/>
<dbReference type="Proteomes" id="UP000004088">
    <property type="component" value="Unassembled WGS sequence"/>
</dbReference>
<protein>
    <recommendedName>
        <fullName evidence="6">Ribosomal protein L11 methyltransferase</fullName>
        <shortName evidence="6">L11 Mtase</shortName>
        <ecNumber evidence="6">2.1.1.-</ecNumber>
    </recommendedName>
</protein>
<dbReference type="EMBL" id="AEWV01000015">
    <property type="protein sequence ID" value="EGC17490.1"/>
    <property type="molecule type" value="Genomic_DNA"/>
</dbReference>
<comment type="subcellular location">
    <subcellularLocation>
        <location evidence="6">Cytoplasm</location>
    </subcellularLocation>
</comment>
<keyword evidence="4 6" id="KW-0808">Transferase</keyword>
<evidence type="ECO:0000256" key="3">
    <source>
        <dbReference type="ARBA" id="ARBA00022603"/>
    </source>
</evidence>
<dbReference type="GO" id="GO:0016279">
    <property type="term" value="F:protein-lysine N-methyltransferase activity"/>
    <property type="evidence" value="ECO:0007669"/>
    <property type="project" value="TreeGrafter"/>
</dbReference>
<dbReference type="SUPFAM" id="SSF53335">
    <property type="entry name" value="S-adenosyl-L-methionine-dependent methyltransferases"/>
    <property type="match status" value="1"/>
</dbReference>
<comment type="similarity">
    <text evidence="1 6">Belongs to the methyltransferase superfamily. PrmA family.</text>
</comment>
<dbReference type="HAMAP" id="MF_00735">
    <property type="entry name" value="Methyltr_PrmA"/>
    <property type="match status" value="1"/>
</dbReference>
<evidence type="ECO:0000256" key="2">
    <source>
        <dbReference type="ARBA" id="ARBA00022490"/>
    </source>
</evidence>
<dbReference type="STRING" id="888741.HMPREF9098_0816"/>
<accession>F0EY82</accession>
<dbReference type="GO" id="GO:0005840">
    <property type="term" value="C:ribosome"/>
    <property type="evidence" value="ECO:0007669"/>
    <property type="project" value="UniProtKB-KW"/>
</dbReference>
<gene>
    <name evidence="6 7" type="primary">prmA</name>
    <name evidence="7" type="ORF">HMPREF9098_0816</name>
</gene>
<dbReference type="InterPro" id="IPR004498">
    <property type="entry name" value="Ribosomal_PrmA_MeTrfase"/>
</dbReference>
<feature type="binding site" evidence="6">
    <location>
        <position position="164"/>
    </location>
    <ligand>
        <name>S-adenosyl-L-methionine</name>
        <dbReference type="ChEBI" id="CHEBI:59789"/>
    </ligand>
</feature>
<comment type="caution">
    <text evidence="7">The sequence shown here is derived from an EMBL/GenBank/DDBJ whole genome shotgun (WGS) entry which is preliminary data.</text>
</comment>
<keyword evidence="3 6" id="KW-0489">Methyltransferase</keyword>
<name>F0EY82_9NEIS</name>
<evidence type="ECO:0000256" key="4">
    <source>
        <dbReference type="ARBA" id="ARBA00022679"/>
    </source>
</evidence>